<accession>A0A381Q931</accession>
<dbReference type="Gene3D" id="3.30.200.20">
    <property type="entry name" value="Phosphorylase Kinase, domain 1"/>
    <property type="match status" value="1"/>
</dbReference>
<dbReference type="Gene3D" id="3.90.1200.10">
    <property type="match status" value="1"/>
</dbReference>
<dbReference type="InterPro" id="IPR052898">
    <property type="entry name" value="ACAD10-like"/>
</dbReference>
<dbReference type="EMBL" id="UINC01001260">
    <property type="protein sequence ID" value="SUZ75842.1"/>
    <property type="molecule type" value="Genomic_DNA"/>
</dbReference>
<dbReference type="PANTHER" id="PTHR47829">
    <property type="entry name" value="HYDROLASE, PUTATIVE (AFU_ORTHOLOGUE AFUA_1G12880)-RELATED"/>
    <property type="match status" value="1"/>
</dbReference>
<protein>
    <recommendedName>
        <fullName evidence="1">Aminoglycoside phosphotransferase domain-containing protein</fullName>
    </recommendedName>
</protein>
<evidence type="ECO:0000313" key="2">
    <source>
        <dbReference type="EMBL" id="SUZ75842.1"/>
    </source>
</evidence>
<sequence>MDFTNPTITVREGEEIDATRVDAFLKERIPGLEGEMKVLQFPNGASNLTYLLVFGDRELVLRRPPHGTKAKSAHDMSREYRVLSGVKKAYPHVPEVLLYTDDESIIGSEFYITKRVLGNLVLREFPPEWGFSPDHCRKFCLRFLDRLIELHQVDYRAVELENLGKPQGYATRQILGWNKRYVNARTDDAPDCEEVRTWLEERIPSESRACIIHGDFRIDNLLVDPHDPFNIVAVLDWEMATLGDPLMDLGNSMAYWIQADDGPGLLSLRKQPSNAAGMLTRDEMVAYYAERTGTEVEDFDFYLVYGVFRLVVILQQIYYRYYHGQTKDERFAVMIHSVRELEKRCLAIIG</sequence>
<dbReference type="PANTHER" id="PTHR47829:SF1">
    <property type="entry name" value="HAD FAMILY PHOSPHATASE"/>
    <property type="match status" value="1"/>
</dbReference>
<dbReference type="InterPro" id="IPR041726">
    <property type="entry name" value="ACAD10_11_N"/>
</dbReference>
<dbReference type="SUPFAM" id="SSF56112">
    <property type="entry name" value="Protein kinase-like (PK-like)"/>
    <property type="match status" value="1"/>
</dbReference>
<dbReference type="AlphaFoldDB" id="A0A381Q931"/>
<proteinExistence type="predicted"/>
<feature type="domain" description="Aminoglycoside phosphotransferase" evidence="1">
    <location>
        <begin position="38"/>
        <end position="262"/>
    </location>
</feature>
<organism evidence="2">
    <name type="scientific">marine metagenome</name>
    <dbReference type="NCBI Taxonomy" id="408172"/>
    <lineage>
        <taxon>unclassified sequences</taxon>
        <taxon>metagenomes</taxon>
        <taxon>ecological metagenomes</taxon>
    </lineage>
</organism>
<dbReference type="InterPro" id="IPR011009">
    <property type="entry name" value="Kinase-like_dom_sf"/>
</dbReference>
<dbReference type="InterPro" id="IPR002575">
    <property type="entry name" value="Aminoglycoside_PTrfase"/>
</dbReference>
<evidence type="ECO:0000259" key="1">
    <source>
        <dbReference type="Pfam" id="PF01636"/>
    </source>
</evidence>
<reference evidence="2" key="1">
    <citation type="submission" date="2018-05" db="EMBL/GenBank/DDBJ databases">
        <authorList>
            <person name="Lanie J.A."/>
            <person name="Ng W.-L."/>
            <person name="Kazmierczak K.M."/>
            <person name="Andrzejewski T.M."/>
            <person name="Davidsen T.M."/>
            <person name="Wayne K.J."/>
            <person name="Tettelin H."/>
            <person name="Glass J.I."/>
            <person name="Rusch D."/>
            <person name="Podicherti R."/>
            <person name="Tsui H.-C.T."/>
            <person name="Winkler M.E."/>
        </authorList>
    </citation>
    <scope>NUCLEOTIDE SEQUENCE</scope>
</reference>
<dbReference type="Pfam" id="PF01636">
    <property type="entry name" value="APH"/>
    <property type="match status" value="1"/>
</dbReference>
<dbReference type="CDD" id="cd05154">
    <property type="entry name" value="ACAD10_11_N-like"/>
    <property type="match status" value="1"/>
</dbReference>
<gene>
    <name evidence="2" type="ORF">METZ01_LOCUS28696</name>
</gene>
<name>A0A381Q931_9ZZZZ</name>